<evidence type="ECO:0000256" key="3">
    <source>
        <dbReference type="ARBA" id="ARBA00010617"/>
    </source>
</evidence>
<gene>
    <name evidence="11" type="ORF">K7X08_028659</name>
</gene>
<dbReference type="Proteomes" id="UP001152561">
    <property type="component" value="Unassembled WGS sequence"/>
</dbReference>
<keyword evidence="8" id="KW-0503">Monooxygenase</keyword>
<dbReference type="GO" id="GO:0016020">
    <property type="term" value="C:membrane"/>
    <property type="evidence" value="ECO:0007669"/>
    <property type="project" value="UniProtKB-SubCell"/>
</dbReference>
<dbReference type="SUPFAM" id="SSF48264">
    <property type="entry name" value="Cytochrome P450"/>
    <property type="match status" value="1"/>
</dbReference>
<reference evidence="12" key="1">
    <citation type="journal article" date="2023" name="Proc. Natl. Acad. Sci. U.S.A.">
        <title>Genomic and structural basis for evolution of tropane alkaloid biosynthesis.</title>
        <authorList>
            <person name="Wanga Y.-J."/>
            <person name="Taina T."/>
            <person name="Yua J.-Y."/>
            <person name="Lia J."/>
            <person name="Xua B."/>
            <person name="Chenc J."/>
            <person name="D'Auriad J.C."/>
            <person name="Huanga J.-P."/>
            <person name="Huanga S.-X."/>
        </authorList>
    </citation>
    <scope>NUCLEOTIDE SEQUENCE [LARGE SCALE GENOMIC DNA]</scope>
    <source>
        <strain evidence="12">cv. KIB-2019</strain>
    </source>
</reference>
<dbReference type="GO" id="GO:0016705">
    <property type="term" value="F:oxidoreductase activity, acting on paired donors, with incorporation or reduction of molecular oxygen"/>
    <property type="evidence" value="ECO:0007669"/>
    <property type="project" value="InterPro"/>
</dbReference>
<evidence type="ECO:0000313" key="12">
    <source>
        <dbReference type="Proteomes" id="UP001152561"/>
    </source>
</evidence>
<dbReference type="AlphaFoldDB" id="A0A9Q1LWV5"/>
<dbReference type="InterPro" id="IPR002401">
    <property type="entry name" value="Cyt_P450_E_grp-I"/>
</dbReference>
<keyword evidence="5" id="KW-0479">Metal-binding</keyword>
<evidence type="ECO:0000256" key="6">
    <source>
        <dbReference type="ARBA" id="ARBA00023002"/>
    </source>
</evidence>
<dbReference type="GO" id="GO:0020037">
    <property type="term" value="F:heme binding"/>
    <property type="evidence" value="ECO:0007669"/>
    <property type="project" value="InterPro"/>
</dbReference>
<dbReference type="PRINTS" id="PR00463">
    <property type="entry name" value="EP450I"/>
</dbReference>
<feature type="chain" id="PRO_5040140466" evidence="10">
    <location>
        <begin position="21"/>
        <end position="248"/>
    </location>
</feature>
<evidence type="ECO:0000256" key="7">
    <source>
        <dbReference type="ARBA" id="ARBA00023004"/>
    </source>
</evidence>
<keyword evidence="9" id="KW-0472">Membrane</keyword>
<evidence type="ECO:0000256" key="1">
    <source>
        <dbReference type="ARBA" id="ARBA00001971"/>
    </source>
</evidence>
<organism evidence="11 12">
    <name type="scientific">Anisodus acutangulus</name>
    <dbReference type="NCBI Taxonomy" id="402998"/>
    <lineage>
        <taxon>Eukaryota</taxon>
        <taxon>Viridiplantae</taxon>
        <taxon>Streptophyta</taxon>
        <taxon>Embryophyta</taxon>
        <taxon>Tracheophyta</taxon>
        <taxon>Spermatophyta</taxon>
        <taxon>Magnoliopsida</taxon>
        <taxon>eudicotyledons</taxon>
        <taxon>Gunneridae</taxon>
        <taxon>Pentapetalae</taxon>
        <taxon>asterids</taxon>
        <taxon>lamiids</taxon>
        <taxon>Solanales</taxon>
        <taxon>Solanaceae</taxon>
        <taxon>Solanoideae</taxon>
        <taxon>Hyoscyameae</taxon>
        <taxon>Anisodus</taxon>
    </lineage>
</organism>
<dbReference type="EMBL" id="JAJAGQ010000014">
    <property type="protein sequence ID" value="KAJ8544148.1"/>
    <property type="molecule type" value="Genomic_DNA"/>
</dbReference>
<dbReference type="PANTHER" id="PTHR47943:SF2">
    <property type="entry name" value="CYTOCHROME P450"/>
    <property type="match status" value="1"/>
</dbReference>
<protein>
    <submittedName>
        <fullName evidence="11">Uncharacterized protein</fullName>
    </submittedName>
</protein>
<evidence type="ECO:0000256" key="4">
    <source>
        <dbReference type="ARBA" id="ARBA00022617"/>
    </source>
</evidence>
<keyword evidence="10" id="KW-0732">Signal</keyword>
<evidence type="ECO:0000256" key="8">
    <source>
        <dbReference type="ARBA" id="ARBA00023033"/>
    </source>
</evidence>
<name>A0A9Q1LWV5_9SOLA</name>
<sequence>MASIWLALALVALVTYLVQMGKKKLPPGPKGLPIIRNLHMVGKNLHQDLHKIAKKYDPIMSMRFGLFPVIVASSPYAAEQFLKNHDLVFASRPYGEVSQYIFYDQRNLVSSKYGPYWRNMRKLCTLQLLSNIKIHSFQPIRKQELGVLVNFLKKVASSANGNVVVDLSDKIGSLSANMACLMVFGKKYINDDERERFQCIGSRDNVLMAMEDLHIDEGSSSEIEDSSVPLAAGDMPLPPIACVRFYCS</sequence>
<evidence type="ECO:0000256" key="9">
    <source>
        <dbReference type="ARBA" id="ARBA00023136"/>
    </source>
</evidence>
<dbReference type="PANTHER" id="PTHR47943">
    <property type="entry name" value="CYTOCHROME P450 93A3-LIKE"/>
    <property type="match status" value="1"/>
</dbReference>
<comment type="similarity">
    <text evidence="3">Belongs to the cytochrome P450 family.</text>
</comment>
<keyword evidence="6" id="KW-0560">Oxidoreductase</keyword>
<feature type="signal peptide" evidence="10">
    <location>
        <begin position="1"/>
        <end position="20"/>
    </location>
</feature>
<accession>A0A9Q1LWV5</accession>
<keyword evidence="7" id="KW-0408">Iron</keyword>
<evidence type="ECO:0000313" key="11">
    <source>
        <dbReference type="EMBL" id="KAJ8544148.1"/>
    </source>
</evidence>
<dbReference type="GO" id="GO:0005506">
    <property type="term" value="F:iron ion binding"/>
    <property type="evidence" value="ECO:0007669"/>
    <property type="project" value="InterPro"/>
</dbReference>
<comment type="subcellular location">
    <subcellularLocation>
        <location evidence="2">Membrane</location>
    </subcellularLocation>
</comment>
<comment type="cofactor">
    <cofactor evidence="1">
        <name>heme</name>
        <dbReference type="ChEBI" id="CHEBI:30413"/>
    </cofactor>
</comment>
<dbReference type="GO" id="GO:0004497">
    <property type="term" value="F:monooxygenase activity"/>
    <property type="evidence" value="ECO:0007669"/>
    <property type="project" value="UniProtKB-KW"/>
</dbReference>
<dbReference type="Pfam" id="PF00067">
    <property type="entry name" value="p450"/>
    <property type="match status" value="1"/>
</dbReference>
<evidence type="ECO:0000256" key="10">
    <source>
        <dbReference type="SAM" id="SignalP"/>
    </source>
</evidence>
<keyword evidence="12" id="KW-1185">Reference proteome</keyword>
<evidence type="ECO:0000256" key="2">
    <source>
        <dbReference type="ARBA" id="ARBA00004370"/>
    </source>
</evidence>
<dbReference type="OrthoDB" id="2789670at2759"/>
<dbReference type="InterPro" id="IPR036396">
    <property type="entry name" value="Cyt_P450_sf"/>
</dbReference>
<comment type="caution">
    <text evidence="11">The sequence shown here is derived from an EMBL/GenBank/DDBJ whole genome shotgun (WGS) entry which is preliminary data.</text>
</comment>
<dbReference type="Gene3D" id="1.10.630.10">
    <property type="entry name" value="Cytochrome P450"/>
    <property type="match status" value="1"/>
</dbReference>
<keyword evidence="4" id="KW-0349">Heme</keyword>
<dbReference type="InterPro" id="IPR001128">
    <property type="entry name" value="Cyt_P450"/>
</dbReference>
<evidence type="ECO:0000256" key="5">
    <source>
        <dbReference type="ARBA" id="ARBA00022723"/>
    </source>
</evidence>
<proteinExistence type="inferred from homology"/>